<dbReference type="Proteomes" id="UP000007801">
    <property type="component" value="Unassembled WGS sequence"/>
</dbReference>
<name>B3ML15_DROAN</name>
<accession>B3ML15</accession>
<reference evidence="2 3" key="1">
    <citation type="journal article" date="2007" name="Nature">
        <title>Evolution of genes and genomes on the Drosophila phylogeny.</title>
        <authorList>
            <consortium name="Drosophila 12 Genomes Consortium"/>
            <person name="Clark A.G."/>
            <person name="Eisen M.B."/>
            <person name="Smith D.R."/>
            <person name="Bergman C.M."/>
            <person name="Oliver B."/>
            <person name="Markow T.A."/>
            <person name="Kaufman T.C."/>
            <person name="Kellis M."/>
            <person name="Gelbart W."/>
            <person name="Iyer V.N."/>
            <person name="Pollard D.A."/>
            <person name="Sackton T.B."/>
            <person name="Larracuente A.M."/>
            <person name="Singh N.D."/>
            <person name="Abad J.P."/>
            <person name="Abt D.N."/>
            <person name="Adryan B."/>
            <person name="Aguade M."/>
            <person name="Akashi H."/>
            <person name="Anderson W.W."/>
            <person name="Aquadro C.F."/>
            <person name="Ardell D.H."/>
            <person name="Arguello R."/>
            <person name="Artieri C.G."/>
            <person name="Barbash D.A."/>
            <person name="Barker D."/>
            <person name="Barsanti P."/>
            <person name="Batterham P."/>
            <person name="Batzoglou S."/>
            <person name="Begun D."/>
            <person name="Bhutkar A."/>
            <person name="Blanco E."/>
            <person name="Bosak S.A."/>
            <person name="Bradley R.K."/>
            <person name="Brand A.D."/>
            <person name="Brent M.R."/>
            <person name="Brooks A.N."/>
            <person name="Brown R.H."/>
            <person name="Butlin R.K."/>
            <person name="Caggese C."/>
            <person name="Calvi B.R."/>
            <person name="Bernardo de Carvalho A."/>
            <person name="Caspi A."/>
            <person name="Castrezana S."/>
            <person name="Celniker S.E."/>
            <person name="Chang J.L."/>
            <person name="Chapple C."/>
            <person name="Chatterji S."/>
            <person name="Chinwalla A."/>
            <person name="Civetta A."/>
            <person name="Clifton S.W."/>
            <person name="Comeron J.M."/>
            <person name="Costello J.C."/>
            <person name="Coyne J.A."/>
            <person name="Daub J."/>
            <person name="David R.G."/>
            <person name="Delcher A.L."/>
            <person name="Delehaunty K."/>
            <person name="Do C.B."/>
            <person name="Ebling H."/>
            <person name="Edwards K."/>
            <person name="Eickbush T."/>
            <person name="Evans J.D."/>
            <person name="Filipski A."/>
            <person name="Findeiss S."/>
            <person name="Freyhult E."/>
            <person name="Fulton L."/>
            <person name="Fulton R."/>
            <person name="Garcia A.C."/>
            <person name="Gardiner A."/>
            <person name="Garfield D.A."/>
            <person name="Garvin B.E."/>
            <person name="Gibson G."/>
            <person name="Gilbert D."/>
            <person name="Gnerre S."/>
            <person name="Godfrey J."/>
            <person name="Good R."/>
            <person name="Gotea V."/>
            <person name="Gravely B."/>
            <person name="Greenberg A.J."/>
            <person name="Griffiths-Jones S."/>
            <person name="Gross S."/>
            <person name="Guigo R."/>
            <person name="Gustafson E.A."/>
            <person name="Haerty W."/>
            <person name="Hahn M.W."/>
            <person name="Halligan D.L."/>
            <person name="Halpern A.L."/>
            <person name="Halter G.M."/>
            <person name="Han M.V."/>
            <person name="Heger A."/>
            <person name="Hillier L."/>
            <person name="Hinrichs A.S."/>
            <person name="Holmes I."/>
            <person name="Hoskins R.A."/>
            <person name="Hubisz M.J."/>
            <person name="Hultmark D."/>
            <person name="Huntley M.A."/>
            <person name="Jaffe D.B."/>
            <person name="Jagadeeshan S."/>
            <person name="Jeck W.R."/>
            <person name="Johnson J."/>
            <person name="Jones C.D."/>
            <person name="Jordan W.C."/>
            <person name="Karpen G.H."/>
            <person name="Kataoka E."/>
            <person name="Keightley P.D."/>
            <person name="Kheradpour P."/>
            <person name="Kirkness E.F."/>
            <person name="Koerich L.B."/>
            <person name="Kristiansen K."/>
            <person name="Kudrna D."/>
            <person name="Kulathinal R.J."/>
            <person name="Kumar S."/>
            <person name="Kwok R."/>
            <person name="Lander E."/>
            <person name="Langley C.H."/>
            <person name="Lapoint R."/>
            <person name="Lazzaro B.P."/>
            <person name="Lee S.J."/>
            <person name="Levesque L."/>
            <person name="Li R."/>
            <person name="Lin C.F."/>
            <person name="Lin M.F."/>
            <person name="Lindblad-Toh K."/>
            <person name="Llopart A."/>
            <person name="Long M."/>
            <person name="Low L."/>
            <person name="Lozovsky E."/>
            <person name="Lu J."/>
            <person name="Luo M."/>
            <person name="Machado C.A."/>
            <person name="Makalowski W."/>
            <person name="Marzo M."/>
            <person name="Matsuda M."/>
            <person name="Matzkin L."/>
            <person name="McAllister B."/>
            <person name="McBride C.S."/>
            <person name="McKernan B."/>
            <person name="McKernan K."/>
            <person name="Mendez-Lago M."/>
            <person name="Minx P."/>
            <person name="Mollenhauer M.U."/>
            <person name="Montooth K."/>
            <person name="Mount S.M."/>
            <person name="Mu X."/>
            <person name="Myers E."/>
            <person name="Negre B."/>
            <person name="Newfeld S."/>
            <person name="Nielsen R."/>
            <person name="Noor M.A."/>
            <person name="O'Grady P."/>
            <person name="Pachter L."/>
            <person name="Papaceit M."/>
            <person name="Parisi M.J."/>
            <person name="Parisi M."/>
            <person name="Parts L."/>
            <person name="Pedersen J.S."/>
            <person name="Pesole G."/>
            <person name="Phillippy A.M."/>
            <person name="Ponting C.P."/>
            <person name="Pop M."/>
            <person name="Porcelli D."/>
            <person name="Powell J.R."/>
            <person name="Prohaska S."/>
            <person name="Pruitt K."/>
            <person name="Puig M."/>
            <person name="Quesneville H."/>
            <person name="Ram K.R."/>
            <person name="Rand D."/>
            <person name="Rasmussen M.D."/>
            <person name="Reed L.K."/>
            <person name="Reenan R."/>
            <person name="Reily A."/>
            <person name="Remington K.A."/>
            <person name="Rieger T.T."/>
            <person name="Ritchie M.G."/>
            <person name="Robin C."/>
            <person name="Rogers Y.H."/>
            <person name="Rohde C."/>
            <person name="Rozas J."/>
            <person name="Rubenfield M.J."/>
            <person name="Ruiz A."/>
            <person name="Russo S."/>
            <person name="Salzberg S.L."/>
            <person name="Sanchez-Gracia A."/>
            <person name="Saranga D.J."/>
            <person name="Sato H."/>
            <person name="Schaeffer S.W."/>
            <person name="Schatz M.C."/>
            <person name="Schlenke T."/>
            <person name="Schwartz R."/>
            <person name="Segarra C."/>
            <person name="Singh R.S."/>
            <person name="Sirot L."/>
            <person name="Sirota M."/>
            <person name="Sisneros N.B."/>
            <person name="Smith C.D."/>
            <person name="Smith T.F."/>
            <person name="Spieth J."/>
            <person name="Stage D.E."/>
            <person name="Stark A."/>
            <person name="Stephan W."/>
            <person name="Strausberg R.L."/>
            <person name="Strempel S."/>
            <person name="Sturgill D."/>
            <person name="Sutton G."/>
            <person name="Sutton G.G."/>
            <person name="Tao W."/>
            <person name="Teichmann S."/>
            <person name="Tobari Y.N."/>
            <person name="Tomimura Y."/>
            <person name="Tsolas J.M."/>
            <person name="Valente V.L."/>
            <person name="Venter E."/>
            <person name="Venter J.C."/>
            <person name="Vicario S."/>
            <person name="Vieira F.G."/>
            <person name="Vilella A.J."/>
            <person name="Villasante A."/>
            <person name="Walenz B."/>
            <person name="Wang J."/>
            <person name="Wasserman M."/>
            <person name="Watts T."/>
            <person name="Wilson D."/>
            <person name="Wilson R.K."/>
            <person name="Wing R.A."/>
            <person name="Wolfner M.F."/>
            <person name="Wong A."/>
            <person name="Wong G.K."/>
            <person name="Wu C.I."/>
            <person name="Wu G."/>
            <person name="Yamamoto D."/>
            <person name="Yang H.P."/>
            <person name="Yang S.P."/>
            <person name="Yorke J.A."/>
            <person name="Yoshida K."/>
            <person name="Zdobnov E."/>
            <person name="Zhang P."/>
            <person name="Zhang Y."/>
            <person name="Zimin A.V."/>
            <person name="Baldwin J."/>
            <person name="Abdouelleil A."/>
            <person name="Abdulkadir J."/>
            <person name="Abebe A."/>
            <person name="Abera B."/>
            <person name="Abreu J."/>
            <person name="Acer S.C."/>
            <person name="Aftuck L."/>
            <person name="Alexander A."/>
            <person name="An P."/>
            <person name="Anderson E."/>
            <person name="Anderson S."/>
            <person name="Arachi H."/>
            <person name="Azer M."/>
            <person name="Bachantsang P."/>
            <person name="Barry A."/>
            <person name="Bayul T."/>
            <person name="Berlin A."/>
            <person name="Bessette D."/>
            <person name="Bloom T."/>
            <person name="Blye J."/>
            <person name="Boguslavskiy L."/>
            <person name="Bonnet C."/>
            <person name="Boukhgalter B."/>
            <person name="Bourzgui I."/>
            <person name="Brown A."/>
            <person name="Cahill P."/>
            <person name="Channer S."/>
            <person name="Cheshatsang Y."/>
            <person name="Chuda L."/>
            <person name="Citroen M."/>
            <person name="Collymore A."/>
            <person name="Cooke P."/>
            <person name="Costello M."/>
            <person name="D'Aco K."/>
            <person name="Daza R."/>
            <person name="De Haan G."/>
            <person name="DeGray S."/>
            <person name="DeMaso C."/>
            <person name="Dhargay N."/>
            <person name="Dooley K."/>
            <person name="Dooley E."/>
            <person name="Doricent M."/>
            <person name="Dorje P."/>
            <person name="Dorjee K."/>
            <person name="Dupes A."/>
            <person name="Elong R."/>
            <person name="Falk J."/>
            <person name="Farina A."/>
            <person name="Faro S."/>
            <person name="Ferguson D."/>
            <person name="Fisher S."/>
            <person name="Foley C.D."/>
            <person name="Franke A."/>
            <person name="Friedrich D."/>
            <person name="Gadbois L."/>
            <person name="Gearin G."/>
            <person name="Gearin C.R."/>
            <person name="Giannoukos G."/>
            <person name="Goode T."/>
            <person name="Graham J."/>
            <person name="Grandbois E."/>
            <person name="Grewal S."/>
            <person name="Gyaltsen K."/>
            <person name="Hafez N."/>
            <person name="Hagos B."/>
            <person name="Hall J."/>
            <person name="Henson C."/>
            <person name="Hollinger A."/>
            <person name="Honan T."/>
            <person name="Huard M.D."/>
            <person name="Hughes L."/>
            <person name="Hurhula B."/>
            <person name="Husby M.E."/>
            <person name="Kamat A."/>
            <person name="Kanga B."/>
            <person name="Kashin S."/>
            <person name="Khazanovich D."/>
            <person name="Kisner P."/>
            <person name="Lance K."/>
            <person name="Lara M."/>
            <person name="Lee W."/>
            <person name="Lennon N."/>
            <person name="Letendre F."/>
            <person name="LeVine R."/>
            <person name="Lipovsky A."/>
            <person name="Liu X."/>
            <person name="Liu J."/>
            <person name="Liu S."/>
            <person name="Lokyitsang T."/>
            <person name="Lokyitsang Y."/>
            <person name="Lubonja R."/>
            <person name="Lui A."/>
            <person name="MacDonald P."/>
            <person name="Magnisalis V."/>
            <person name="Maru K."/>
            <person name="Matthews C."/>
            <person name="McCusker W."/>
            <person name="McDonough S."/>
            <person name="Mehta T."/>
            <person name="Meldrim J."/>
            <person name="Meneus L."/>
            <person name="Mihai O."/>
            <person name="Mihalev A."/>
            <person name="Mihova T."/>
            <person name="Mittelman R."/>
            <person name="Mlenga V."/>
            <person name="Montmayeur A."/>
            <person name="Mulrain L."/>
            <person name="Navidi A."/>
            <person name="Naylor J."/>
            <person name="Negash T."/>
            <person name="Nguyen T."/>
            <person name="Nguyen N."/>
            <person name="Nicol R."/>
            <person name="Norbu C."/>
            <person name="Norbu N."/>
            <person name="Novod N."/>
            <person name="O'Neill B."/>
            <person name="Osman S."/>
            <person name="Markiewicz E."/>
            <person name="Oyono O.L."/>
            <person name="Patti C."/>
            <person name="Phunkhang P."/>
            <person name="Pierre F."/>
            <person name="Priest M."/>
            <person name="Raghuraman S."/>
            <person name="Rege F."/>
            <person name="Reyes R."/>
            <person name="Rise C."/>
            <person name="Rogov P."/>
            <person name="Ross K."/>
            <person name="Ryan E."/>
            <person name="Settipalli S."/>
            <person name="Shea T."/>
            <person name="Sherpa N."/>
            <person name="Shi L."/>
            <person name="Shih D."/>
            <person name="Sparrow T."/>
            <person name="Spaulding J."/>
            <person name="Stalker J."/>
            <person name="Stange-Thomann N."/>
            <person name="Stavropoulos S."/>
            <person name="Stone C."/>
            <person name="Strader C."/>
            <person name="Tesfaye S."/>
            <person name="Thomson T."/>
            <person name="Thoulutsang Y."/>
            <person name="Thoulutsang D."/>
            <person name="Topham K."/>
            <person name="Topping I."/>
            <person name="Tsamla T."/>
            <person name="Vassiliev H."/>
            <person name="Vo A."/>
            <person name="Wangchuk T."/>
            <person name="Wangdi T."/>
            <person name="Weiand M."/>
            <person name="Wilkinson J."/>
            <person name="Wilson A."/>
            <person name="Yadav S."/>
            <person name="Young G."/>
            <person name="Yu Q."/>
            <person name="Zembek L."/>
            <person name="Zhong D."/>
            <person name="Zimmer A."/>
            <person name="Zwirko Z."/>
            <person name="Jaffe D.B."/>
            <person name="Alvarez P."/>
            <person name="Brockman W."/>
            <person name="Butler J."/>
            <person name="Chin C."/>
            <person name="Gnerre S."/>
            <person name="Grabherr M."/>
            <person name="Kleber M."/>
            <person name="Mauceli E."/>
            <person name="MacCallum I."/>
        </authorList>
    </citation>
    <scope>NUCLEOTIDE SEQUENCE [LARGE SCALE GENOMIC DNA]</scope>
    <source>
        <strain evidence="3">Tucson 14024-0371.13</strain>
    </source>
</reference>
<evidence type="ECO:0000313" key="3">
    <source>
        <dbReference type="Proteomes" id="UP000007801"/>
    </source>
</evidence>
<organism evidence="2 3">
    <name type="scientific">Drosophila ananassae</name>
    <name type="common">Fruit fly</name>
    <dbReference type="NCBI Taxonomy" id="7217"/>
    <lineage>
        <taxon>Eukaryota</taxon>
        <taxon>Metazoa</taxon>
        <taxon>Ecdysozoa</taxon>
        <taxon>Arthropoda</taxon>
        <taxon>Hexapoda</taxon>
        <taxon>Insecta</taxon>
        <taxon>Pterygota</taxon>
        <taxon>Neoptera</taxon>
        <taxon>Endopterygota</taxon>
        <taxon>Diptera</taxon>
        <taxon>Brachycera</taxon>
        <taxon>Muscomorpha</taxon>
        <taxon>Ephydroidea</taxon>
        <taxon>Drosophilidae</taxon>
        <taxon>Drosophila</taxon>
        <taxon>Sophophora</taxon>
    </lineage>
</organism>
<evidence type="ECO:0000313" key="2">
    <source>
        <dbReference type="EMBL" id="EDV30673.1"/>
    </source>
</evidence>
<proteinExistence type="predicted"/>
<dbReference type="HOGENOM" id="CLU_953980_0_0_1"/>
<protein>
    <submittedName>
        <fullName evidence="2">Uncharacterized protein</fullName>
    </submittedName>
</protein>
<feature type="region of interest" description="Disordered" evidence="1">
    <location>
        <begin position="157"/>
        <end position="186"/>
    </location>
</feature>
<dbReference type="KEGG" id="dan:6497787"/>
<dbReference type="GeneID" id="6497787"/>
<dbReference type="OMA" id="NMISIMK"/>
<feature type="compositionally biased region" description="Polar residues" evidence="1">
    <location>
        <begin position="15"/>
        <end position="49"/>
    </location>
</feature>
<feature type="region of interest" description="Disordered" evidence="1">
    <location>
        <begin position="1"/>
        <end position="135"/>
    </location>
</feature>
<sequence>MNSRRDLQPIDLTVEPSSSCTSSINNAQPVATSTPSRVSRNNSETSATMKVNPETKLMRVAQPLMLQEPEPQPRSSKTPNAGCRIPRTYAQIRGRGPIRAPQSSVKAAKTPRKPATPKTTRTPSKVPYSPRVAKPQPRGIVEDTVMEDAPISIQVGRKRRASPLPSPPQKVVKRLNGSGRSPPRRPRLEAFSINMRSPFTMMRNQEMRRLIIDDSDEDNKKVVRQNLRQRNAPKLEVAKLQEPLDKQPKVETNMISIMKVEPGRTYCDAGTNTTTADFPKTKAEPQWGCKLM</sequence>
<evidence type="ECO:0000256" key="1">
    <source>
        <dbReference type="SAM" id="MobiDB-lite"/>
    </source>
</evidence>
<dbReference type="EMBL" id="CH902620">
    <property type="protein sequence ID" value="EDV30673.1"/>
    <property type="molecule type" value="Genomic_DNA"/>
</dbReference>
<keyword evidence="3" id="KW-1185">Reference proteome</keyword>
<dbReference type="InParanoid" id="B3ML15"/>
<dbReference type="AlphaFoldDB" id="B3ML15"/>
<gene>
    <name evidence="2" type="primary">Dana\GF14972</name>
    <name evidence="2" type="synonym">dana_GLEANR_15738</name>
    <name evidence="2" type="ORF">GF14972</name>
</gene>